<feature type="transmembrane region" description="Helical" evidence="2">
    <location>
        <begin position="162"/>
        <end position="180"/>
    </location>
</feature>
<gene>
    <name evidence="3" type="ORF">Pan189_38900</name>
</gene>
<feature type="transmembrane region" description="Helical" evidence="2">
    <location>
        <begin position="219"/>
        <end position="243"/>
    </location>
</feature>
<evidence type="ECO:0000256" key="2">
    <source>
        <dbReference type="SAM" id="Phobius"/>
    </source>
</evidence>
<keyword evidence="4" id="KW-1185">Reference proteome</keyword>
<feature type="transmembrane region" description="Helical" evidence="2">
    <location>
        <begin position="276"/>
        <end position="296"/>
    </location>
</feature>
<sequence>MNRKSQRPVDYLRLFPWLRLFRAFGLALDPKKMFLGGVSLLLIVLGHWGIGALLLTPAQQGSDSLRDLTGASQFLEQPRTAFPISGVNHGVVRMLRGGRTSEISGPQTLRLAFPYLSLLKPAAVAALPGQTGRQRTAAILGLCWSVLIWTLFGSILCRMTALEFAAGGGVGIFSGSGFGLRKWFANISAIILPISGLVLAALFCAAIGLLARIPAAGPWIAAVLYGLAMLAGGFSLLILYGLLPGWPLMVATISVEGSDAFDGFSRTYSYLLARPWLAIWCVLVALLFGIISLTVVELAGSALLWVTDRFVLVGGGSAAEPLLTRHEPFYQATDGSPTTSHPAAGFWSGLVQFFVAGYGVAYFWSAATLIYFILRRSDDGTYFDEVFVEDEPEDEGLPLSGIAATDVAMPERSHHPTVERPDDSNV</sequence>
<protein>
    <submittedName>
        <fullName evidence="3">Uncharacterized protein</fullName>
    </submittedName>
</protein>
<feature type="region of interest" description="Disordered" evidence="1">
    <location>
        <begin position="405"/>
        <end position="426"/>
    </location>
</feature>
<feature type="compositionally biased region" description="Basic and acidic residues" evidence="1">
    <location>
        <begin position="409"/>
        <end position="426"/>
    </location>
</feature>
<feature type="transmembrane region" description="Helical" evidence="2">
    <location>
        <begin position="137"/>
        <end position="156"/>
    </location>
</feature>
<evidence type="ECO:0000313" key="3">
    <source>
        <dbReference type="EMBL" id="QDT39482.1"/>
    </source>
</evidence>
<proteinExistence type="predicted"/>
<organism evidence="3 4">
    <name type="scientific">Stratiformator vulcanicus</name>
    <dbReference type="NCBI Taxonomy" id="2527980"/>
    <lineage>
        <taxon>Bacteria</taxon>
        <taxon>Pseudomonadati</taxon>
        <taxon>Planctomycetota</taxon>
        <taxon>Planctomycetia</taxon>
        <taxon>Planctomycetales</taxon>
        <taxon>Planctomycetaceae</taxon>
        <taxon>Stratiformator</taxon>
    </lineage>
</organism>
<keyword evidence="2" id="KW-0472">Membrane</keyword>
<name>A0A517R6L2_9PLAN</name>
<evidence type="ECO:0000256" key="1">
    <source>
        <dbReference type="SAM" id="MobiDB-lite"/>
    </source>
</evidence>
<dbReference type="KEGG" id="svp:Pan189_38900"/>
<feature type="transmembrane region" description="Helical" evidence="2">
    <location>
        <begin position="34"/>
        <end position="56"/>
    </location>
</feature>
<feature type="transmembrane region" description="Helical" evidence="2">
    <location>
        <begin position="350"/>
        <end position="374"/>
    </location>
</feature>
<dbReference type="RefSeq" id="WP_145365616.1">
    <property type="nucleotide sequence ID" value="NZ_CP036268.1"/>
</dbReference>
<evidence type="ECO:0000313" key="4">
    <source>
        <dbReference type="Proteomes" id="UP000317318"/>
    </source>
</evidence>
<reference evidence="3 4" key="1">
    <citation type="submission" date="2019-02" db="EMBL/GenBank/DDBJ databases">
        <title>Deep-cultivation of Planctomycetes and their phenomic and genomic characterization uncovers novel biology.</title>
        <authorList>
            <person name="Wiegand S."/>
            <person name="Jogler M."/>
            <person name="Boedeker C."/>
            <person name="Pinto D."/>
            <person name="Vollmers J."/>
            <person name="Rivas-Marin E."/>
            <person name="Kohn T."/>
            <person name="Peeters S.H."/>
            <person name="Heuer A."/>
            <person name="Rast P."/>
            <person name="Oberbeckmann S."/>
            <person name="Bunk B."/>
            <person name="Jeske O."/>
            <person name="Meyerdierks A."/>
            <person name="Storesund J.E."/>
            <person name="Kallscheuer N."/>
            <person name="Luecker S."/>
            <person name="Lage O.M."/>
            <person name="Pohl T."/>
            <person name="Merkel B.J."/>
            <person name="Hornburger P."/>
            <person name="Mueller R.-W."/>
            <person name="Bruemmer F."/>
            <person name="Labrenz M."/>
            <person name="Spormann A.M."/>
            <person name="Op den Camp H."/>
            <person name="Overmann J."/>
            <person name="Amann R."/>
            <person name="Jetten M.S.M."/>
            <person name="Mascher T."/>
            <person name="Medema M.H."/>
            <person name="Devos D.P."/>
            <person name="Kaster A.-K."/>
            <person name="Ovreas L."/>
            <person name="Rohde M."/>
            <person name="Galperin M.Y."/>
            <person name="Jogler C."/>
        </authorList>
    </citation>
    <scope>NUCLEOTIDE SEQUENCE [LARGE SCALE GENOMIC DNA]</scope>
    <source>
        <strain evidence="3 4">Pan189</strain>
    </source>
</reference>
<keyword evidence="2" id="KW-1133">Transmembrane helix</keyword>
<dbReference type="AlphaFoldDB" id="A0A517R6L2"/>
<dbReference type="Proteomes" id="UP000317318">
    <property type="component" value="Chromosome"/>
</dbReference>
<dbReference type="EMBL" id="CP036268">
    <property type="protein sequence ID" value="QDT39482.1"/>
    <property type="molecule type" value="Genomic_DNA"/>
</dbReference>
<accession>A0A517R6L2</accession>
<feature type="transmembrane region" description="Helical" evidence="2">
    <location>
        <begin position="187"/>
        <end position="213"/>
    </location>
</feature>
<dbReference type="OrthoDB" id="260428at2"/>
<keyword evidence="2" id="KW-0812">Transmembrane</keyword>